<dbReference type="Gene3D" id="3.40.50.1820">
    <property type="entry name" value="alpha/beta hydrolase"/>
    <property type="match status" value="1"/>
</dbReference>
<dbReference type="GO" id="GO:0052689">
    <property type="term" value="F:carboxylic ester hydrolase activity"/>
    <property type="evidence" value="ECO:0007669"/>
    <property type="project" value="TreeGrafter"/>
</dbReference>
<sequence length="268" mass="29219">MATINIPTHVIPPTQGHSHTIVFLHGRGDNATNFSRSLYSWRDSQKRNLFEVYPSFKWVFPQAPPRPCASSPSTIMPQWFDVWNTKDFSDKEELQAAGLREVVTVVRDIIKGEAALLGGDFRRVVLAGISMGAATSIHTLFNLDVPTGLGAFIGFSCRCPFAGRSLAEMREVLQVGGAPADNGFLQNTPVLLEHCADDPLVVVENGRKNRDILKSFGANVEWREYPSGGHWLHSPNGVDDIIIFLNYYLGGGGAGNSASANGDAMDMS</sequence>
<dbReference type="SUPFAM" id="SSF53474">
    <property type="entry name" value="alpha/beta-Hydrolases"/>
    <property type="match status" value="1"/>
</dbReference>
<proteinExistence type="inferred from homology"/>
<protein>
    <recommendedName>
        <fullName evidence="2">Phospholipase/carboxylesterase/thioesterase domain-containing protein</fullName>
    </recommendedName>
</protein>
<dbReference type="InterPro" id="IPR050565">
    <property type="entry name" value="LYPA1-2/EST-like"/>
</dbReference>
<comment type="similarity">
    <text evidence="1">Belongs to the AB hydrolase superfamily. AB hydrolase 2 family.</text>
</comment>
<dbReference type="AlphaFoldDB" id="A0A9N9VXK0"/>
<dbReference type="OrthoDB" id="2418081at2759"/>
<evidence type="ECO:0000256" key="1">
    <source>
        <dbReference type="ARBA" id="ARBA00006499"/>
    </source>
</evidence>
<feature type="domain" description="Phospholipase/carboxylesterase/thioesterase" evidence="2">
    <location>
        <begin position="9"/>
        <end position="247"/>
    </location>
</feature>
<comment type="caution">
    <text evidence="3">The sequence shown here is derived from an EMBL/GenBank/DDBJ whole genome shotgun (WGS) entry which is preliminary data.</text>
</comment>
<dbReference type="Proteomes" id="UP000696573">
    <property type="component" value="Unassembled WGS sequence"/>
</dbReference>
<name>A0A9N9VXK0_9HYPO</name>
<dbReference type="Pfam" id="PF02230">
    <property type="entry name" value="Abhydrolase_2"/>
    <property type="match status" value="1"/>
</dbReference>
<dbReference type="EMBL" id="CABFNQ020000750">
    <property type="protein sequence ID" value="CAH0034360.1"/>
    <property type="molecule type" value="Genomic_DNA"/>
</dbReference>
<dbReference type="GO" id="GO:0005737">
    <property type="term" value="C:cytoplasm"/>
    <property type="evidence" value="ECO:0007669"/>
    <property type="project" value="TreeGrafter"/>
</dbReference>
<organism evidence="3 4">
    <name type="scientific">Clonostachys rhizophaga</name>
    <dbReference type="NCBI Taxonomy" id="160324"/>
    <lineage>
        <taxon>Eukaryota</taxon>
        <taxon>Fungi</taxon>
        <taxon>Dikarya</taxon>
        <taxon>Ascomycota</taxon>
        <taxon>Pezizomycotina</taxon>
        <taxon>Sordariomycetes</taxon>
        <taxon>Hypocreomycetidae</taxon>
        <taxon>Hypocreales</taxon>
        <taxon>Bionectriaceae</taxon>
        <taxon>Clonostachys</taxon>
    </lineage>
</organism>
<accession>A0A9N9VXK0</accession>
<evidence type="ECO:0000313" key="3">
    <source>
        <dbReference type="EMBL" id="CAH0034360.1"/>
    </source>
</evidence>
<keyword evidence="4" id="KW-1185">Reference proteome</keyword>
<dbReference type="GO" id="GO:0008474">
    <property type="term" value="F:palmitoyl-(protein) hydrolase activity"/>
    <property type="evidence" value="ECO:0007669"/>
    <property type="project" value="TreeGrafter"/>
</dbReference>
<dbReference type="InterPro" id="IPR003140">
    <property type="entry name" value="PLipase/COase/thioEstase"/>
</dbReference>
<dbReference type="PANTHER" id="PTHR10655">
    <property type="entry name" value="LYSOPHOSPHOLIPASE-RELATED"/>
    <property type="match status" value="1"/>
</dbReference>
<dbReference type="PANTHER" id="PTHR10655:SF63">
    <property type="entry name" value="PHOSPHOLIPASE_CARBOXYLESTERASE_THIOESTERASE DOMAIN-CONTAINING PROTEIN"/>
    <property type="match status" value="1"/>
</dbReference>
<evidence type="ECO:0000313" key="4">
    <source>
        <dbReference type="Proteomes" id="UP000696573"/>
    </source>
</evidence>
<reference evidence="3" key="1">
    <citation type="submission" date="2021-10" db="EMBL/GenBank/DDBJ databases">
        <authorList>
            <person name="Piombo E."/>
        </authorList>
    </citation>
    <scope>NUCLEOTIDE SEQUENCE</scope>
</reference>
<evidence type="ECO:0000259" key="2">
    <source>
        <dbReference type="Pfam" id="PF02230"/>
    </source>
</evidence>
<gene>
    <name evidence="3" type="ORF">CRHIZ90672A_00009246</name>
</gene>
<dbReference type="InterPro" id="IPR029058">
    <property type="entry name" value="AB_hydrolase_fold"/>
</dbReference>